<keyword evidence="10" id="KW-1185">Reference proteome</keyword>
<feature type="compositionally biased region" description="Basic residues" evidence="7">
    <location>
        <begin position="101"/>
        <end position="112"/>
    </location>
</feature>
<dbReference type="PANTHER" id="PTHR30468">
    <property type="entry name" value="ALPHA-KETOGLUTARATE-DEPENDENT SULFONATE DIOXYGENASE"/>
    <property type="match status" value="1"/>
</dbReference>
<dbReference type="PANTHER" id="PTHR30468:SF10">
    <property type="entry name" value="TAUD_TFDA-LIKE DOMAIN-CONTAINING PROTEIN"/>
    <property type="match status" value="1"/>
</dbReference>
<name>A0ABR4C7S9_9HELO</name>
<evidence type="ECO:0000313" key="9">
    <source>
        <dbReference type="EMBL" id="KAL2065981.1"/>
    </source>
</evidence>
<comment type="similarity">
    <text evidence="2">Belongs to the TfdA dioxygenase family.</text>
</comment>
<evidence type="ECO:0000256" key="3">
    <source>
        <dbReference type="ARBA" id="ARBA00022723"/>
    </source>
</evidence>
<comment type="caution">
    <text evidence="9">The sequence shown here is derived from an EMBL/GenBank/DDBJ whole genome shotgun (WGS) entry which is preliminary data.</text>
</comment>
<proteinExistence type="inferred from homology"/>
<gene>
    <name evidence="9" type="ORF">VTL71DRAFT_2052</name>
</gene>
<organism evidence="9 10">
    <name type="scientific">Oculimacula yallundae</name>
    <dbReference type="NCBI Taxonomy" id="86028"/>
    <lineage>
        <taxon>Eukaryota</taxon>
        <taxon>Fungi</taxon>
        <taxon>Dikarya</taxon>
        <taxon>Ascomycota</taxon>
        <taxon>Pezizomycotina</taxon>
        <taxon>Leotiomycetes</taxon>
        <taxon>Helotiales</taxon>
        <taxon>Ploettnerulaceae</taxon>
        <taxon>Oculimacula</taxon>
    </lineage>
</organism>
<dbReference type="EMBL" id="JAZHXI010000011">
    <property type="protein sequence ID" value="KAL2065981.1"/>
    <property type="molecule type" value="Genomic_DNA"/>
</dbReference>
<evidence type="ECO:0000313" key="10">
    <source>
        <dbReference type="Proteomes" id="UP001595075"/>
    </source>
</evidence>
<evidence type="ECO:0000256" key="5">
    <source>
        <dbReference type="ARBA" id="ARBA00023002"/>
    </source>
</evidence>
<keyword evidence="6" id="KW-0408">Iron</keyword>
<evidence type="ECO:0000259" key="8">
    <source>
        <dbReference type="Pfam" id="PF02668"/>
    </source>
</evidence>
<dbReference type="InterPro" id="IPR003819">
    <property type="entry name" value="TauD/TfdA-like"/>
</dbReference>
<dbReference type="SUPFAM" id="SSF51197">
    <property type="entry name" value="Clavaminate synthase-like"/>
    <property type="match status" value="1"/>
</dbReference>
<evidence type="ECO:0000256" key="7">
    <source>
        <dbReference type="SAM" id="MobiDB-lite"/>
    </source>
</evidence>
<keyword evidence="4" id="KW-0223">Dioxygenase</keyword>
<dbReference type="Pfam" id="PF02668">
    <property type="entry name" value="TauD"/>
    <property type="match status" value="1"/>
</dbReference>
<dbReference type="InterPro" id="IPR051323">
    <property type="entry name" value="AtsK-like"/>
</dbReference>
<evidence type="ECO:0000256" key="1">
    <source>
        <dbReference type="ARBA" id="ARBA00001954"/>
    </source>
</evidence>
<evidence type="ECO:0000256" key="6">
    <source>
        <dbReference type="ARBA" id="ARBA00023004"/>
    </source>
</evidence>
<evidence type="ECO:0000256" key="2">
    <source>
        <dbReference type="ARBA" id="ARBA00005896"/>
    </source>
</evidence>
<reference evidence="9 10" key="1">
    <citation type="journal article" date="2024" name="Commun. Biol.">
        <title>Comparative genomic analysis of thermophilic fungi reveals convergent evolutionary adaptations and gene losses.</title>
        <authorList>
            <person name="Steindorff A.S."/>
            <person name="Aguilar-Pontes M.V."/>
            <person name="Robinson A.J."/>
            <person name="Andreopoulos B."/>
            <person name="LaButti K."/>
            <person name="Kuo A."/>
            <person name="Mondo S."/>
            <person name="Riley R."/>
            <person name="Otillar R."/>
            <person name="Haridas S."/>
            <person name="Lipzen A."/>
            <person name="Grimwood J."/>
            <person name="Schmutz J."/>
            <person name="Clum A."/>
            <person name="Reid I.D."/>
            <person name="Moisan M.C."/>
            <person name="Butler G."/>
            <person name="Nguyen T.T.M."/>
            <person name="Dewar K."/>
            <person name="Conant G."/>
            <person name="Drula E."/>
            <person name="Henrissat B."/>
            <person name="Hansel C."/>
            <person name="Singer S."/>
            <person name="Hutchinson M.I."/>
            <person name="de Vries R.P."/>
            <person name="Natvig D.O."/>
            <person name="Powell A.J."/>
            <person name="Tsang A."/>
            <person name="Grigoriev I.V."/>
        </authorList>
    </citation>
    <scope>NUCLEOTIDE SEQUENCE [LARGE SCALE GENOMIC DNA]</scope>
    <source>
        <strain evidence="9 10">CBS 494.80</strain>
    </source>
</reference>
<evidence type="ECO:0000256" key="4">
    <source>
        <dbReference type="ARBA" id="ARBA00022964"/>
    </source>
</evidence>
<dbReference type="Gene3D" id="3.60.130.10">
    <property type="entry name" value="Clavaminate synthase-like"/>
    <property type="match status" value="1"/>
</dbReference>
<keyword evidence="5" id="KW-0560">Oxidoreductase</keyword>
<feature type="region of interest" description="Disordered" evidence="7">
    <location>
        <begin position="353"/>
        <end position="384"/>
    </location>
</feature>
<dbReference type="InterPro" id="IPR042098">
    <property type="entry name" value="TauD-like_sf"/>
</dbReference>
<feature type="region of interest" description="Disordered" evidence="7">
    <location>
        <begin position="93"/>
        <end position="115"/>
    </location>
</feature>
<accession>A0ABR4C7S9</accession>
<dbReference type="Proteomes" id="UP001595075">
    <property type="component" value="Unassembled WGS sequence"/>
</dbReference>
<sequence length="384" mass="43947">MPSAYSSPAEKTTRLLRTPLKYSGLFDQDESIDLTATIGREYPTLQLSDFVNDDAKIRDLAILCSERGVVFFRNQDISTEQLKDLTNKLGQLTGRPEESKLHKHALSSKLNKKNHDANGENDEEVFFISSEREKENHSGRFNIPLPKLASYLWHSDITFENMPSDYAIIKMVDLPKDAGGDTVWASAYEMFDRMSPAFKALAETLTATHYQPVFSRILKASNDPLITENRGHPDNNGLDFHATHPVVRTNPVTGWKHLFGVAQQIHDGKINGVTDREEEILKKYFLQLITENHDLQVRFRWGENDVAVWDNRSTFHTATMDYEGVRKGIRITSVGERPYLDPNSLSRREALRMFEEEKGSTEKRGREFMKEKSAKRQKTEQIPA</sequence>
<keyword evidence="3" id="KW-0479">Metal-binding</keyword>
<comment type="cofactor">
    <cofactor evidence="1">
        <name>Fe(2+)</name>
        <dbReference type="ChEBI" id="CHEBI:29033"/>
    </cofactor>
</comment>
<feature type="domain" description="TauD/TfdA-like" evidence="8">
    <location>
        <begin position="33"/>
        <end position="330"/>
    </location>
</feature>
<protein>
    <recommendedName>
        <fullName evidence="8">TauD/TfdA-like domain-containing protein</fullName>
    </recommendedName>
</protein>